<keyword evidence="7" id="KW-1185">Reference proteome</keyword>
<organism evidence="6 7">
    <name type="scientific">Micromonospora echinaurantiaca</name>
    <dbReference type="NCBI Taxonomy" id="47857"/>
    <lineage>
        <taxon>Bacteria</taxon>
        <taxon>Bacillati</taxon>
        <taxon>Actinomycetota</taxon>
        <taxon>Actinomycetes</taxon>
        <taxon>Micromonosporales</taxon>
        <taxon>Micromonosporaceae</taxon>
        <taxon>Micromonospora</taxon>
    </lineage>
</organism>
<feature type="domain" description="HTH crp-type" evidence="5">
    <location>
        <begin position="142"/>
        <end position="204"/>
    </location>
</feature>
<keyword evidence="2" id="KW-0238">DNA-binding</keyword>
<dbReference type="GO" id="GO:0016301">
    <property type="term" value="F:kinase activity"/>
    <property type="evidence" value="ECO:0007669"/>
    <property type="project" value="UniProtKB-KW"/>
</dbReference>
<evidence type="ECO:0000259" key="5">
    <source>
        <dbReference type="PROSITE" id="PS51063"/>
    </source>
</evidence>
<dbReference type="CDD" id="cd00038">
    <property type="entry name" value="CAP_ED"/>
    <property type="match status" value="1"/>
</dbReference>
<sequence>MTAISDIPALRHADPATLRQLVRSSRPVRFPAGTVLRRAGEPSPFLLLLTGTVVSRHVTPAGGEVWPARWTGPAIVDKPALLADTVPATDLLAVEAGTARLLPRADFRLLLDREEGVRAHVLRHLARDALAGRDRLATTTTQPAPVRVAAFLLAAGDVGWRGSQEDLARVLGLSRVTVNRALRRLALTGAVRAGRRGVVVTDPCRLADLAGAG</sequence>
<dbReference type="InterPro" id="IPR036390">
    <property type="entry name" value="WH_DNA-bd_sf"/>
</dbReference>
<proteinExistence type="predicted"/>
<dbReference type="InterPro" id="IPR000595">
    <property type="entry name" value="cNMP-bd_dom"/>
</dbReference>
<dbReference type="PROSITE" id="PS50042">
    <property type="entry name" value="CNMP_BINDING_3"/>
    <property type="match status" value="1"/>
</dbReference>
<dbReference type="InterPro" id="IPR012318">
    <property type="entry name" value="HTH_CRP"/>
</dbReference>
<dbReference type="SMART" id="SM00419">
    <property type="entry name" value="HTH_CRP"/>
    <property type="match status" value="1"/>
</dbReference>
<dbReference type="PROSITE" id="PS51063">
    <property type="entry name" value="HTH_CRP_2"/>
    <property type="match status" value="1"/>
</dbReference>
<feature type="domain" description="Cyclic nucleotide-binding" evidence="4">
    <location>
        <begin position="9"/>
        <end position="128"/>
    </location>
</feature>
<dbReference type="Gene3D" id="1.10.10.10">
    <property type="entry name" value="Winged helix-like DNA-binding domain superfamily/Winged helix DNA-binding domain"/>
    <property type="match status" value="1"/>
</dbReference>
<evidence type="ECO:0000256" key="2">
    <source>
        <dbReference type="ARBA" id="ARBA00023125"/>
    </source>
</evidence>
<name>A0A1C5KBW3_9ACTN</name>
<evidence type="ECO:0000259" key="4">
    <source>
        <dbReference type="PROSITE" id="PS50042"/>
    </source>
</evidence>
<dbReference type="SUPFAM" id="SSF46785">
    <property type="entry name" value="Winged helix' DNA-binding domain"/>
    <property type="match status" value="1"/>
</dbReference>
<evidence type="ECO:0000313" key="6">
    <source>
        <dbReference type="EMBL" id="SCG80257.1"/>
    </source>
</evidence>
<dbReference type="InterPro" id="IPR036388">
    <property type="entry name" value="WH-like_DNA-bd_sf"/>
</dbReference>
<keyword evidence="3" id="KW-0804">Transcription</keyword>
<gene>
    <name evidence="6" type="ORF">GA0070609_6334</name>
</gene>
<dbReference type="InterPro" id="IPR014710">
    <property type="entry name" value="RmlC-like_jellyroll"/>
</dbReference>
<accession>A0A1C5KBW3</accession>
<evidence type="ECO:0000313" key="7">
    <source>
        <dbReference type="Proteomes" id="UP000198217"/>
    </source>
</evidence>
<reference evidence="6 7" key="1">
    <citation type="submission" date="2016-06" db="EMBL/GenBank/DDBJ databases">
        <authorList>
            <person name="Kjaerup R.B."/>
            <person name="Dalgaard T.S."/>
            <person name="Juul-Madsen H.R."/>
        </authorList>
    </citation>
    <scope>NUCLEOTIDE SEQUENCE [LARGE SCALE GENOMIC DNA]</scope>
    <source>
        <strain evidence="6 7">DSM 43904</strain>
    </source>
</reference>
<dbReference type="EMBL" id="LT607750">
    <property type="protein sequence ID" value="SCG80257.1"/>
    <property type="molecule type" value="Genomic_DNA"/>
</dbReference>
<keyword evidence="1" id="KW-0805">Transcription regulation</keyword>
<keyword evidence="6" id="KW-0808">Transferase</keyword>
<dbReference type="Gene3D" id="2.60.120.10">
    <property type="entry name" value="Jelly Rolls"/>
    <property type="match status" value="1"/>
</dbReference>
<dbReference type="GO" id="GO:0003677">
    <property type="term" value="F:DNA binding"/>
    <property type="evidence" value="ECO:0007669"/>
    <property type="project" value="UniProtKB-KW"/>
</dbReference>
<dbReference type="InterPro" id="IPR018490">
    <property type="entry name" value="cNMP-bd_dom_sf"/>
</dbReference>
<evidence type="ECO:0000256" key="3">
    <source>
        <dbReference type="ARBA" id="ARBA00023163"/>
    </source>
</evidence>
<dbReference type="GO" id="GO:0006355">
    <property type="term" value="P:regulation of DNA-templated transcription"/>
    <property type="evidence" value="ECO:0007669"/>
    <property type="project" value="InterPro"/>
</dbReference>
<evidence type="ECO:0000256" key="1">
    <source>
        <dbReference type="ARBA" id="ARBA00023015"/>
    </source>
</evidence>
<dbReference type="RefSeq" id="WP_088997102.1">
    <property type="nucleotide sequence ID" value="NZ_LT607750.1"/>
</dbReference>
<protein>
    <submittedName>
        <fullName evidence="6">cAMP-binding domain of CRP or a regulatory subunit of cAMP-dependent protein kinases</fullName>
    </submittedName>
</protein>
<dbReference type="SUPFAM" id="SSF51206">
    <property type="entry name" value="cAMP-binding domain-like"/>
    <property type="match status" value="1"/>
</dbReference>
<dbReference type="Pfam" id="PF13545">
    <property type="entry name" value="HTH_Crp_2"/>
    <property type="match status" value="1"/>
</dbReference>
<dbReference type="Proteomes" id="UP000198217">
    <property type="component" value="Chromosome I"/>
</dbReference>
<keyword evidence="6" id="KW-0418">Kinase</keyword>
<dbReference type="AlphaFoldDB" id="A0A1C5KBW3"/>